<proteinExistence type="predicted"/>
<dbReference type="AlphaFoldDB" id="D6SQS4"/>
<dbReference type="RefSeq" id="WP_008870414.1">
    <property type="nucleotide sequence ID" value="NZ_ACJN02000002.1"/>
</dbReference>
<dbReference type="eggNOG" id="ENOG503431E">
    <property type="taxonomic scope" value="Bacteria"/>
</dbReference>
<evidence type="ECO:0008006" key="3">
    <source>
        <dbReference type="Google" id="ProtNLM"/>
    </source>
</evidence>
<evidence type="ECO:0000313" key="1">
    <source>
        <dbReference type="EMBL" id="EFI35100.1"/>
    </source>
</evidence>
<dbReference type="EMBL" id="ACJN02000002">
    <property type="protein sequence ID" value="EFI35100.1"/>
    <property type="molecule type" value="Genomic_DNA"/>
</dbReference>
<protein>
    <recommendedName>
        <fullName evidence="3">Type IV pilus assembly PilZ</fullName>
    </recommendedName>
</protein>
<gene>
    <name evidence="1" type="ORF">Dthio_PD2494</name>
</gene>
<name>D6SQS4_9BACT</name>
<comment type="caution">
    <text evidence="1">The sequence shown here is derived from an EMBL/GenBank/DDBJ whole genome shotgun (WGS) entry which is preliminary data.</text>
</comment>
<dbReference type="Proteomes" id="UP000005496">
    <property type="component" value="Unassembled WGS sequence"/>
</dbReference>
<keyword evidence="2" id="KW-1185">Reference proteome</keyword>
<organism evidence="1 2">
    <name type="scientific">Desulfonatronospira thiodismutans ASO3-1</name>
    <dbReference type="NCBI Taxonomy" id="555779"/>
    <lineage>
        <taxon>Bacteria</taxon>
        <taxon>Pseudomonadati</taxon>
        <taxon>Thermodesulfobacteriota</taxon>
        <taxon>Desulfovibrionia</taxon>
        <taxon>Desulfovibrionales</taxon>
        <taxon>Desulfonatronovibrionaceae</taxon>
        <taxon>Desulfonatronospira</taxon>
    </lineage>
</organism>
<evidence type="ECO:0000313" key="2">
    <source>
        <dbReference type="Proteomes" id="UP000005496"/>
    </source>
</evidence>
<sequence length="284" mass="33522">MITSPDKLQACFQAAQDQRSKLIIVMPQEATSMDSLEASLEDFDENHLYLEISTLENYSNSWHDLEIICYFRLTQKKGPQKEMFFNFGARIVELAKKEKIVKMVLQRPQKLDIGQRRSSMRIEMDQNLMVNFCIWEEHRFIRPRTKDTKTGLYSPRINLDYIQEGSFSVVDLSAGGMKVRATSRLIKELELDWNRGLVLVIWMNLDDPEKAKSQDFWIKGRIRYSMEDFFSKDVDMGVEFTHYGQISPDKKMKWQAVRDHNIEPLGNWTYRRYMENYRKGVATS</sequence>
<dbReference type="OrthoDB" id="5470185at2"/>
<reference evidence="1" key="1">
    <citation type="submission" date="2010-05" db="EMBL/GenBank/DDBJ databases">
        <title>The draft genome of Desulfonatronospira thiodismutans ASO3-1.</title>
        <authorList>
            <consortium name="US DOE Joint Genome Institute (JGI-PGF)"/>
            <person name="Lucas S."/>
            <person name="Copeland A."/>
            <person name="Lapidus A."/>
            <person name="Cheng J.-F."/>
            <person name="Bruce D."/>
            <person name="Goodwin L."/>
            <person name="Pitluck S."/>
            <person name="Chertkov O."/>
            <person name="Brettin T."/>
            <person name="Detter J.C."/>
            <person name="Han C."/>
            <person name="Land M.L."/>
            <person name="Hauser L."/>
            <person name="Kyrpides N."/>
            <person name="Mikhailova N."/>
            <person name="Muyzer G."/>
            <person name="Woyke T."/>
        </authorList>
    </citation>
    <scope>NUCLEOTIDE SEQUENCE [LARGE SCALE GENOMIC DNA]</scope>
    <source>
        <strain evidence="1">ASO3-1</strain>
    </source>
</reference>
<accession>D6SQS4</accession>